<evidence type="ECO:0000313" key="3">
    <source>
        <dbReference type="Proteomes" id="UP000626109"/>
    </source>
</evidence>
<dbReference type="Proteomes" id="UP000626109">
    <property type="component" value="Unassembled WGS sequence"/>
</dbReference>
<gene>
    <name evidence="2" type="ORF">PGLA2088_LOCUS16454</name>
</gene>
<feature type="region of interest" description="Disordered" evidence="1">
    <location>
        <begin position="22"/>
        <end position="47"/>
    </location>
</feature>
<evidence type="ECO:0000256" key="1">
    <source>
        <dbReference type="SAM" id="MobiDB-lite"/>
    </source>
</evidence>
<proteinExistence type="predicted"/>
<protein>
    <submittedName>
        <fullName evidence="2">Uncharacterized protein</fullName>
    </submittedName>
</protein>
<feature type="non-terminal residue" evidence="2">
    <location>
        <position position="143"/>
    </location>
</feature>
<sequence length="143" mass="16221">VRMDGKPKFVNVNPTRYRASVTMTSKMERLSPSRSVGSPSEAMSTGMPADEDLMARHQRTNAEAKKWREAAETAISEATVLGAELEALRRRHDYLRKRKEAREERHHHDALSLAASQAAEAVKVRLTNQEAMARARAERRRLQ</sequence>
<organism evidence="2 3">
    <name type="scientific">Polarella glacialis</name>
    <name type="common">Dinoflagellate</name>
    <dbReference type="NCBI Taxonomy" id="89957"/>
    <lineage>
        <taxon>Eukaryota</taxon>
        <taxon>Sar</taxon>
        <taxon>Alveolata</taxon>
        <taxon>Dinophyceae</taxon>
        <taxon>Suessiales</taxon>
        <taxon>Suessiaceae</taxon>
        <taxon>Polarella</taxon>
    </lineage>
</organism>
<dbReference type="AlphaFoldDB" id="A0A813J915"/>
<reference evidence="2" key="1">
    <citation type="submission" date="2021-02" db="EMBL/GenBank/DDBJ databases">
        <authorList>
            <person name="Dougan E. K."/>
            <person name="Rhodes N."/>
            <person name="Thang M."/>
            <person name="Chan C."/>
        </authorList>
    </citation>
    <scope>NUCLEOTIDE SEQUENCE</scope>
</reference>
<accession>A0A813J915</accession>
<comment type="caution">
    <text evidence="2">The sequence shown here is derived from an EMBL/GenBank/DDBJ whole genome shotgun (WGS) entry which is preliminary data.</text>
</comment>
<feature type="compositionally biased region" description="Polar residues" evidence="1">
    <location>
        <begin position="32"/>
        <end position="43"/>
    </location>
</feature>
<name>A0A813J915_POLGL</name>
<feature type="non-terminal residue" evidence="2">
    <location>
        <position position="1"/>
    </location>
</feature>
<evidence type="ECO:0000313" key="2">
    <source>
        <dbReference type="EMBL" id="CAE8667003.1"/>
    </source>
</evidence>
<dbReference type="EMBL" id="CAJNNW010020850">
    <property type="protein sequence ID" value="CAE8667003.1"/>
    <property type="molecule type" value="Genomic_DNA"/>
</dbReference>